<dbReference type="AlphaFoldDB" id="A0A7S0A5V8"/>
<feature type="region of interest" description="Disordered" evidence="1">
    <location>
        <begin position="273"/>
        <end position="297"/>
    </location>
</feature>
<gene>
    <name evidence="2" type="ORF">PBAH0796_LOCUS9257</name>
</gene>
<dbReference type="EMBL" id="HBEG01015226">
    <property type="protein sequence ID" value="CAD8353890.1"/>
    <property type="molecule type" value="Transcribed_RNA"/>
</dbReference>
<evidence type="ECO:0000256" key="1">
    <source>
        <dbReference type="SAM" id="MobiDB-lite"/>
    </source>
</evidence>
<proteinExistence type="predicted"/>
<reference evidence="2" key="1">
    <citation type="submission" date="2021-01" db="EMBL/GenBank/DDBJ databases">
        <authorList>
            <person name="Corre E."/>
            <person name="Pelletier E."/>
            <person name="Niang G."/>
            <person name="Scheremetjew M."/>
            <person name="Finn R."/>
            <person name="Kale V."/>
            <person name="Holt S."/>
            <person name="Cochrane G."/>
            <person name="Meng A."/>
            <person name="Brown T."/>
            <person name="Cohen L."/>
        </authorList>
    </citation>
    <scope>NUCLEOTIDE SEQUENCE</scope>
    <source>
        <strain evidence="2">Pbaha01</strain>
    </source>
</reference>
<protein>
    <submittedName>
        <fullName evidence="2">Uncharacterized protein</fullName>
    </submittedName>
</protein>
<name>A0A7S0A5V8_9DINO</name>
<feature type="compositionally biased region" description="Low complexity" evidence="1">
    <location>
        <begin position="273"/>
        <end position="289"/>
    </location>
</feature>
<feature type="region of interest" description="Disordered" evidence="1">
    <location>
        <begin position="59"/>
        <end position="91"/>
    </location>
</feature>
<sequence>MEDFSIFPDEPGPDFLGRWSSERRVYGIYHLLRCRDLMDGDFAKPAEVAHLKYLAVGARSPSKRGRAPKPPTHRPGGAPPPHGGGADGWIATAPEVHGGEFAEVCTSMGSAGAWWQVYSQDDIIVRKDVSLFSEELRRVKPGMRIQQAGLAKRFISGDIRGLVRIPVRPDGWVTADAQAAGGPRFLERAHAPLWRVVYESGTPHGDILVRAGADLESREVAVLRRGDLLEQAGPQVQHGGVLRMPVVVPESAAPLQGGPAAAAYLAAAGAAQDGPAGRGAAAQPFGAGRPPRPGTTGWVTVDARNAGGPVFLEMLEA</sequence>
<evidence type="ECO:0000313" key="2">
    <source>
        <dbReference type="EMBL" id="CAD8353890.1"/>
    </source>
</evidence>
<organism evidence="2">
    <name type="scientific">Pyrodinium bahamense</name>
    <dbReference type="NCBI Taxonomy" id="73915"/>
    <lineage>
        <taxon>Eukaryota</taxon>
        <taxon>Sar</taxon>
        <taxon>Alveolata</taxon>
        <taxon>Dinophyceae</taxon>
        <taxon>Gonyaulacales</taxon>
        <taxon>Pyrocystaceae</taxon>
        <taxon>Pyrodinium</taxon>
    </lineage>
</organism>
<accession>A0A7S0A5V8</accession>